<dbReference type="GO" id="GO:0008410">
    <property type="term" value="F:CoA-transferase activity"/>
    <property type="evidence" value="ECO:0007669"/>
    <property type="project" value="TreeGrafter"/>
</dbReference>
<dbReference type="Gene3D" id="3.40.50.10540">
    <property type="entry name" value="Crotonobetainyl-coa:carnitine coa-transferase, domain 1"/>
    <property type="match status" value="1"/>
</dbReference>
<evidence type="ECO:0000313" key="2">
    <source>
        <dbReference type="EMBL" id="RKI90732.1"/>
    </source>
</evidence>
<keyword evidence="1 2" id="KW-0808">Transferase</keyword>
<reference evidence="2 3" key="1">
    <citation type="submission" date="2018-09" db="EMBL/GenBank/DDBJ databases">
        <title>Murine metabolic-syndrome-specific gut microbial biobank.</title>
        <authorList>
            <person name="Liu C."/>
        </authorList>
    </citation>
    <scope>NUCLEOTIDE SEQUENCE [LARGE SCALE GENOMIC DNA]</scope>
    <source>
        <strain evidence="2 3">0.1xD8-82</strain>
    </source>
</reference>
<protein>
    <submittedName>
        <fullName evidence="2">CoA transferase</fullName>
    </submittedName>
</protein>
<dbReference type="Pfam" id="PF02515">
    <property type="entry name" value="CoA_transf_3"/>
    <property type="match status" value="1"/>
</dbReference>
<dbReference type="RefSeq" id="WP_120470510.1">
    <property type="nucleotide sequence ID" value="NZ_CATAJS010000075.1"/>
</dbReference>
<dbReference type="InterPro" id="IPR023606">
    <property type="entry name" value="CoA-Trfase_III_dom_1_sf"/>
</dbReference>
<organism evidence="2 3">
    <name type="scientific">Parablautia intestinalis</name>
    <dbReference type="NCBI Taxonomy" id="2320100"/>
    <lineage>
        <taxon>Bacteria</taxon>
        <taxon>Bacillati</taxon>
        <taxon>Bacillota</taxon>
        <taxon>Clostridia</taxon>
        <taxon>Lachnospirales</taxon>
        <taxon>Lachnospiraceae</taxon>
        <taxon>Parablautia</taxon>
    </lineage>
</organism>
<dbReference type="AlphaFoldDB" id="A0A3A9AGX0"/>
<dbReference type="Gene3D" id="3.30.1540.10">
    <property type="entry name" value="formyl-coa transferase, domain 3"/>
    <property type="match status" value="1"/>
</dbReference>
<sequence>MDIQTIKNKANEGVQALQNLKVLDLTRVVAGPYGASVLGDFGADILKIEMPGNGDDARGYGPYANGESIYYANLNRNKKGITLNLKCEKGKEIFLKLVKDADILLENYRPGVMERLGLGYESLHEINPRLIYGAVSGFGSYGPYSQRPGYDIISQGMGGLMSITGEKGGKPTRSGNAMGDILGGLNLVIGVLAAVNARYITGLGQKVDVSLVDSVAASLENAYIRYFESHELPVRNGNAYASIAPYDTYMAKDGYVIIGCGNQKLYEKFCNEVVEMPWMITDERFLTVPLRVENNEIQKKYIEEWTKERKVDEIVELVLSKGIPAGPIYNVKQIVEDEHIAGAREMFIDIEHPVIGKMTVNGNPVKLMDMMPRINCPAPVLGQDNHAVFVEKLGYSEEEYEQMKAEKVF</sequence>
<proteinExistence type="predicted"/>
<keyword evidence="3" id="KW-1185">Reference proteome</keyword>
<dbReference type="PANTHER" id="PTHR48207">
    <property type="entry name" value="SUCCINATE--HYDROXYMETHYLGLUTARATE COA-TRANSFERASE"/>
    <property type="match status" value="1"/>
</dbReference>
<name>A0A3A9AGX0_9FIRM</name>
<gene>
    <name evidence="2" type="ORF">D7V94_12555</name>
</gene>
<dbReference type="InterPro" id="IPR003673">
    <property type="entry name" value="CoA-Trfase_fam_III"/>
</dbReference>
<dbReference type="Proteomes" id="UP000280696">
    <property type="component" value="Unassembled WGS sequence"/>
</dbReference>
<dbReference type="InterPro" id="IPR050483">
    <property type="entry name" value="CoA-transferase_III_domain"/>
</dbReference>
<evidence type="ECO:0000256" key="1">
    <source>
        <dbReference type="ARBA" id="ARBA00022679"/>
    </source>
</evidence>
<dbReference type="InterPro" id="IPR044855">
    <property type="entry name" value="CoA-Trfase_III_dom3_sf"/>
</dbReference>
<dbReference type="EMBL" id="RAYQ01000013">
    <property type="protein sequence ID" value="RKI90732.1"/>
    <property type="molecule type" value="Genomic_DNA"/>
</dbReference>
<dbReference type="OrthoDB" id="9797653at2"/>
<dbReference type="SUPFAM" id="SSF89796">
    <property type="entry name" value="CoA-transferase family III (CaiB/BaiF)"/>
    <property type="match status" value="1"/>
</dbReference>
<accession>A0A3A9AGX0</accession>
<dbReference type="PANTHER" id="PTHR48207:SF3">
    <property type="entry name" value="SUCCINATE--HYDROXYMETHYLGLUTARATE COA-TRANSFERASE"/>
    <property type="match status" value="1"/>
</dbReference>
<evidence type="ECO:0000313" key="3">
    <source>
        <dbReference type="Proteomes" id="UP000280696"/>
    </source>
</evidence>
<comment type="caution">
    <text evidence="2">The sequence shown here is derived from an EMBL/GenBank/DDBJ whole genome shotgun (WGS) entry which is preliminary data.</text>
</comment>